<evidence type="ECO:0000313" key="2">
    <source>
        <dbReference type="Proteomes" id="UP000789759"/>
    </source>
</evidence>
<name>A0A9N8ZNQ9_9GLOM</name>
<dbReference type="OrthoDB" id="2324829at2759"/>
<dbReference type="AlphaFoldDB" id="A0A9N8ZNQ9"/>
<dbReference type="Proteomes" id="UP000789759">
    <property type="component" value="Unassembled WGS sequence"/>
</dbReference>
<organism evidence="1 2">
    <name type="scientific">Cetraspora pellucida</name>
    <dbReference type="NCBI Taxonomy" id="1433469"/>
    <lineage>
        <taxon>Eukaryota</taxon>
        <taxon>Fungi</taxon>
        <taxon>Fungi incertae sedis</taxon>
        <taxon>Mucoromycota</taxon>
        <taxon>Glomeromycotina</taxon>
        <taxon>Glomeromycetes</taxon>
        <taxon>Diversisporales</taxon>
        <taxon>Gigasporaceae</taxon>
        <taxon>Cetraspora</taxon>
    </lineage>
</organism>
<comment type="caution">
    <text evidence="1">The sequence shown here is derived from an EMBL/GenBank/DDBJ whole genome shotgun (WGS) entry which is preliminary data.</text>
</comment>
<gene>
    <name evidence="1" type="ORF">CPELLU_LOCUS2521</name>
</gene>
<accession>A0A9N8ZNQ9</accession>
<proteinExistence type="predicted"/>
<reference evidence="1" key="1">
    <citation type="submission" date="2021-06" db="EMBL/GenBank/DDBJ databases">
        <authorList>
            <person name="Kallberg Y."/>
            <person name="Tangrot J."/>
            <person name="Rosling A."/>
        </authorList>
    </citation>
    <scope>NUCLEOTIDE SEQUENCE</scope>
    <source>
        <strain evidence="1">FL966</strain>
    </source>
</reference>
<keyword evidence="2" id="KW-1185">Reference proteome</keyword>
<evidence type="ECO:0000313" key="1">
    <source>
        <dbReference type="EMBL" id="CAG8502567.1"/>
    </source>
</evidence>
<sequence>MLSSESKTQNTFSSTTGTRNIILNLEISQYQNRKGCYPGTVSAAFYLARFVENDMSTILDFILTSQDVTIDSKKLSRIPKSSDKSEEKLLSPLNYEKFKMGIQLRMLNLIHQEHRKEIVEEILHLQDWLDQDIILIIKEFYIKLKEYLFKWKNYSSFSSSAEISVENE</sequence>
<dbReference type="EMBL" id="CAJVQA010001105">
    <property type="protein sequence ID" value="CAG8502567.1"/>
    <property type="molecule type" value="Genomic_DNA"/>
</dbReference>
<protein>
    <submittedName>
        <fullName evidence="1">8194_t:CDS:1</fullName>
    </submittedName>
</protein>